<sequence>MKSILEEYTSLKAANITFSLKKIFKTPKWSIPELQIKKQELNKVKSLIGNFQLNVWTKYAAYRDPSGLVMKTLSENIQPELLTQAWCKFFEILGQFPMITKDAIDRNGELTSLHLCEAPGAFVCALNHYLVLNYPDVQVSLVTADGSVDCTRDPGEQERLVAFLDFL</sequence>
<organism evidence="1 2">
    <name type="scientific">Molorchus minor</name>
    <dbReference type="NCBI Taxonomy" id="1323400"/>
    <lineage>
        <taxon>Eukaryota</taxon>
        <taxon>Metazoa</taxon>
        <taxon>Ecdysozoa</taxon>
        <taxon>Arthropoda</taxon>
        <taxon>Hexapoda</taxon>
        <taxon>Insecta</taxon>
        <taxon>Pterygota</taxon>
        <taxon>Neoptera</taxon>
        <taxon>Endopterygota</taxon>
        <taxon>Coleoptera</taxon>
        <taxon>Polyphaga</taxon>
        <taxon>Cucujiformia</taxon>
        <taxon>Chrysomeloidea</taxon>
        <taxon>Cerambycidae</taxon>
        <taxon>Lamiinae</taxon>
        <taxon>Monochamini</taxon>
        <taxon>Molorchus</taxon>
    </lineage>
</organism>
<name>A0ABQ9K5G6_9CUCU</name>
<accession>A0ABQ9K5G6</accession>
<protein>
    <submittedName>
        <fullName evidence="1">Uncharacterized protein</fullName>
    </submittedName>
</protein>
<keyword evidence="2" id="KW-1185">Reference proteome</keyword>
<dbReference type="EMBL" id="JAPWTJ010000020">
    <property type="protein sequence ID" value="KAJ8985104.1"/>
    <property type="molecule type" value="Genomic_DNA"/>
</dbReference>
<gene>
    <name evidence="1" type="ORF">NQ317_019790</name>
</gene>
<comment type="caution">
    <text evidence="1">The sequence shown here is derived from an EMBL/GenBank/DDBJ whole genome shotgun (WGS) entry which is preliminary data.</text>
</comment>
<reference evidence="1" key="1">
    <citation type="journal article" date="2023" name="Insect Mol. Biol.">
        <title>Genome sequencing provides insights into the evolution of gene families encoding plant cell wall-degrading enzymes in longhorned beetles.</title>
        <authorList>
            <person name="Shin N.R."/>
            <person name="Okamura Y."/>
            <person name="Kirsch R."/>
            <person name="Pauchet Y."/>
        </authorList>
    </citation>
    <scope>NUCLEOTIDE SEQUENCE</scope>
    <source>
        <strain evidence="1">MMC_N1</strain>
    </source>
</reference>
<evidence type="ECO:0000313" key="2">
    <source>
        <dbReference type="Proteomes" id="UP001162164"/>
    </source>
</evidence>
<dbReference type="InterPro" id="IPR050851">
    <property type="entry name" value="mRNA_Cap_2O-Ribose_MeTrfase"/>
</dbReference>
<proteinExistence type="predicted"/>
<evidence type="ECO:0000313" key="1">
    <source>
        <dbReference type="EMBL" id="KAJ8985104.1"/>
    </source>
</evidence>
<dbReference type="Proteomes" id="UP001162164">
    <property type="component" value="Unassembled WGS sequence"/>
</dbReference>
<dbReference type="PANTHER" id="PTHR16121">
    <property type="entry name" value="CAP-SPECIFIC MRNA (NUCLEOSIDE-2'-O-)-METHYLTRANSFERASE 1-RELATED"/>
    <property type="match status" value="1"/>
</dbReference>
<dbReference type="PANTHER" id="PTHR16121:SF2">
    <property type="entry name" value="CAP-SPECIFIC MRNA (NUCLEOSIDE-2'-O-)-METHYLTRANSFERASE 2"/>
    <property type="match status" value="1"/>
</dbReference>